<dbReference type="VEuPathDB" id="FungiDB:P174DRAFT_455711"/>
<dbReference type="PANTHER" id="PTHR38797:SF7">
    <property type="entry name" value="TRANSCRIPTION FACTOR DOMAIN-CONTAINING PROTEIN"/>
    <property type="match status" value="1"/>
</dbReference>
<dbReference type="PANTHER" id="PTHR38797">
    <property type="entry name" value="NUCLEAR PORE COMPLEX PROTEIN NUP85-RELATED"/>
    <property type="match status" value="1"/>
</dbReference>
<proteinExistence type="predicted"/>
<comment type="caution">
    <text evidence="1">The sequence shown here is derived from an EMBL/GenBank/DDBJ whole genome shotgun (WGS) entry which is preliminary data.</text>
</comment>
<dbReference type="GeneID" id="36536674"/>
<gene>
    <name evidence="1" type="ORF">P174DRAFT_455711</name>
</gene>
<keyword evidence="2" id="KW-1185">Reference proteome</keyword>
<dbReference type="OMA" id="HESFEQD"/>
<sequence>MVTCPGPCSKSMLTSTQSVPTRSRIKNAILTLTIENSPSSQPRDSPCGFAARAPADQADFEEAARAGDFNLLRSVAHNREWIVGQRYCRSGTSIDSCEPYLHSLWYVYYQCARHVSHESFEQDRWVLDILRTRGQGPLTRPAPGAGIDIARTPNGTVRNDLPFLTTDMTELWINNCATMDAKQCLNAASFLAKLASTRVANDQLCQVALILFHNTFESVRPLGSSNNPDAEDARRTIHIMTIASLLPSACAWLREAGHNIILLSDVSWNDCSNSTIRRGGFTFVQSELGQQAPSGFSPWRWLYWFKQLHEIADEAAKADKKVLAEQASKAIKIMLSHVKQRNSQILRVFKAAGDAVTEDKDLFSLKKEW</sequence>
<dbReference type="InterPro" id="IPR053204">
    <property type="entry name" value="Oxopyrrolidines_Biosynth-assoc"/>
</dbReference>
<dbReference type="Proteomes" id="UP000234474">
    <property type="component" value="Unassembled WGS sequence"/>
</dbReference>
<protein>
    <submittedName>
        <fullName evidence="1">Uncharacterized protein</fullName>
    </submittedName>
</protein>
<dbReference type="AlphaFoldDB" id="A0A2I1CJW0"/>
<name>A0A2I1CJW0_ASPN1</name>
<dbReference type="EMBL" id="MSZS01000001">
    <property type="protein sequence ID" value="PKX97911.1"/>
    <property type="molecule type" value="Genomic_DNA"/>
</dbReference>
<evidence type="ECO:0000313" key="1">
    <source>
        <dbReference type="EMBL" id="PKX97911.1"/>
    </source>
</evidence>
<reference evidence="2" key="1">
    <citation type="journal article" date="2018" name="Proc. Natl. Acad. Sci. U.S.A.">
        <title>Linking secondary metabolites to gene clusters through genome sequencing of six diverse Aspergillus species.</title>
        <authorList>
            <person name="Kaerboelling I."/>
            <person name="Vesth T.C."/>
            <person name="Frisvad J.C."/>
            <person name="Nybo J.L."/>
            <person name="Theobald S."/>
            <person name="Kuo A."/>
            <person name="Bowyer P."/>
            <person name="Matsuda Y."/>
            <person name="Mondo S."/>
            <person name="Lyhne E.K."/>
            <person name="Kogle M.E."/>
            <person name="Clum A."/>
            <person name="Lipzen A."/>
            <person name="Salamov A."/>
            <person name="Ngan C.Y."/>
            <person name="Daum C."/>
            <person name="Chiniquy J."/>
            <person name="Barry K."/>
            <person name="LaButti K."/>
            <person name="Haridas S."/>
            <person name="Simmons B.A."/>
            <person name="Magnuson J.K."/>
            <person name="Mortensen U.H."/>
            <person name="Larsen T.O."/>
            <person name="Grigoriev I.V."/>
            <person name="Baker S.E."/>
            <person name="Andersen M.R."/>
        </authorList>
    </citation>
    <scope>NUCLEOTIDE SEQUENCE [LARGE SCALE GENOMIC DNA]</scope>
    <source>
        <strain evidence="2">IBT 16806</strain>
    </source>
</reference>
<organism evidence="1 2">
    <name type="scientific">Aspergillus novofumigatus (strain IBT 16806)</name>
    <dbReference type="NCBI Taxonomy" id="1392255"/>
    <lineage>
        <taxon>Eukaryota</taxon>
        <taxon>Fungi</taxon>
        <taxon>Dikarya</taxon>
        <taxon>Ascomycota</taxon>
        <taxon>Pezizomycotina</taxon>
        <taxon>Eurotiomycetes</taxon>
        <taxon>Eurotiomycetidae</taxon>
        <taxon>Eurotiales</taxon>
        <taxon>Aspergillaceae</taxon>
        <taxon>Aspergillus</taxon>
        <taxon>Aspergillus subgen. Fumigati</taxon>
    </lineage>
</organism>
<dbReference type="RefSeq" id="XP_024686506.1">
    <property type="nucleotide sequence ID" value="XM_024829348.1"/>
</dbReference>
<dbReference type="Pfam" id="PF12311">
    <property type="entry name" value="DUF3632"/>
    <property type="match status" value="1"/>
</dbReference>
<accession>A0A2I1CJW0</accession>
<dbReference type="InterPro" id="IPR022085">
    <property type="entry name" value="OpdG"/>
</dbReference>
<evidence type="ECO:0000313" key="2">
    <source>
        <dbReference type="Proteomes" id="UP000234474"/>
    </source>
</evidence>
<dbReference type="OrthoDB" id="5403091at2759"/>